<dbReference type="PANTHER" id="PTHR32018">
    <property type="entry name" value="RHAMNOGALACTURONATE LYASE FAMILY PROTEIN"/>
    <property type="match status" value="1"/>
</dbReference>
<dbReference type="InterPro" id="IPR051850">
    <property type="entry name" value="Polysacch_Lyase_4"/>
</dbReference>
<feature type="domain" description="Rhamnogalacturonan lyase" evidence="1">
    <location>
        <begin position="63"/>
        <end position="100"/>
    </location>
</feature>
<dbReference type="InterPro" id="IPR029413">
    <property type="entry name" value="RG-lyase_II"/>
</dbReference>
<protein>
    <submittedName>
        <fullName evidence="2">Rhamnogalacturonate lyase family protein</fullName>
    </submittedName>
</protein>
<proteinExistence type="predicted"/>
<dbReference type="GO" id="GO:0016829">
    <property type="term" value="F:lyase activity"/>
    <property type="evidence" value="ECO:0007669"/>
    <property type="project" value="UniProtKB-KW"/>
</dbReference>
<dbReference type="EMBL" id="JABWDY010032805">
    <property type="protein sequence ID" value="KAF5183901.1"/>
    <property type="molecule type" value="Genomic_DNA"/>
</dbReference>
<evidence type="ECO:0000259" key="1">
    <source>
        <dbReference type="Pfam" id="PF14686"/>
    </source>
</evidence>
<name>A0A7J6VGQ9_THATH</name>
<dbReference type="OrthoDB" id="1705878at2759"/>
<gene>
    <name evidence="2" type="ORF">FRX31_026511</name>
</gene>
<sequence length="100" mass="11316">MDSNNALSLWEDAKAQMSIKVESWPYDFPASEDPTSDLRGSISGTLLIKDVYIDDEYMSTDSTYVGPTLPREAGSWQRESKGYQFWTMTDKDGNFTISDI</sequence>
<dbReference type="Proteomes" id="UP000554482">
    <property type="component" value="Unassembled WGS sequence"/>
</dbReference>
<accession>A0A7J6VGQ9</accession>
<dbReference type="CDD" id="cd10316">
    <property type="entry name" value="RGL4_M"/>
    <property type="match status" value="1"/>
</dbReference>
<dbReference type="AlphaFoldDB" id="A0A7J6VGQ9"/>
<reference evidence="2 3" key="1">
    <citation type="submission" date="2020-06" db="EMBL/GenBank/DDBJ databases">
        <title>Transcriptomic and genomic resources for Thalictrum thalictroides and T. hernandezii: Facilitating candidate gene discovery in an emerging model plant lineage.</title>
        <authorList>
            <person name="Arias T."/>
            <person name="Riano-Pachon D.M."/>
            <person name="Di Stilio V.S."/>
        </authorList>
    </citation>
    <scope>NUCLEOTIDE SEQUENCE [LARGE SCALE GENOMIC DNA]</scope>
    <source>
        <strain evidence="3">cv. WT478/WT964</strain>
        <tissue evidence="2">Leaves</tissue>
    </source>
</reference>
<comment type="caution">
    <text evidence="2">The sequence shown here is derived from an EMBL/GenBank/DDBJ whole genome shotgun (WGS) entry which is preliminary data.</text>
</comment>
<dbReference type="PANTHER" id="PTHR32018:SF1">
    <property type="entry name" value="RHAMNOGALACTURONAN ENDOLYASE"/>
    <property type="match status" value="1"/>
</dbReference>
<keyword evidence="3" id="KW-1185">Reference proteome</keyword>
<dbReference type="Pfam" id="PF14686">
    <property type="entry name" value="fn3_3"/>
    <property type="match status" value="1"/>
</dbReference>
<evidence type="ECO:0000313" key="3">
    <source>
        <dbReference type="Proteomes" id="UP000554482"/>
    </source>
</evidence>
<organism evidence="2 3">
    <name type="scientific">Thalictrum thalictroides</name>
    <name type="common">Rue-anemone</name>
    <name type="synonym">Anemone thalictroides</name>
    <dbReference type="NCBI Taxonomy" id="46969"/>
    <lineage>
        <taxon>Eukaryota</taxon>
        <taxon>Viridiplantae</taxon>
        <taxon>Streptophyta</taxon>
        <taxon>Embryophyta</taxon>
        <taxon>Tracheophyta</taxon>
        <taxon>Spermatophyta</taxon>
        <taxon>Magnoliopsida</taxon>
        <taxon>Ranunculales</taxon>
        <taxon>Ranunculaceae</taxon>
        <taxon>Thalictroideae</taxon>
        <taxon>Thalictrum</taxon>
    </lineage>
</organism>
<keyword evidence="2" id="KW-0456">Lyase</keyword>
<evidence type="ECO:0000313" key="2">
    <source>
        <dbReference type="EMBL" id="KAF5183901.1"/>
    </source>
</evidence>